<dbReference type="PANTHER" id="PTHR21724:SF109">
    <property type="entry name" value="SHKT DOMAIN-CONTAINING PROTEIN"/>
    <property type="match status" value="1"/>
</dbReference>
<evidence type="ECO:0000313" key="4">
    <source>
        <dbReference type="Proteomes" id="UP000694844"/>
    </source>
</evidence>
<dbReference type="Pfam" id="PF01549">
    <property type="entry name" value="ShK"/>
    <property type="match status" value="4"/>
</dbReference>
<evidence type="ECO:0000256" key="1">
    <source>
        <dbReference type="PROSITE-ProRule" id="PRU01005"/>
    </source>
</evidence>
<feature type="signal peptide" evidence="2">
    <location>
        <begin position="1"/>
        <end position="20"/>
    </location>
</feature>
<keyword evidence="4" id="KW-1185">Reference proteome</keyword>
<keyword evidence="2" id="KW-0732">Signal</keyword>
<dbReference type="PROSITE" id="PS51670">
    <property type="entry name" value="SHKT"/>
    <property type="match status" value="2"/>
</dbReference>
<dbReference type="InterPro" id="IPR003582">
    <property type="entry name" value="ShKT_dom"/>
</dbReference>
<name>A0A8B8DRE6_CRAVI</name>
<sequence>MFQQVVVSFLFLRLSDLVEAGILLPRFLDLTLGNSTDCHDKLGRDCFKYTDEQCVGKYAPWAKEHCALRCGYCPHKLPCVDQITYCDEYEERFCTEEQYGEFMRENCRRSCNLCRVPTEYFTSTTTPNITTTAVSNWCFDNVTSASCWYYGDNQCIGVYESWARKFCPYRCGYCPGSLPPCLDVLSYCDSFDRSLCTNSSYAAYMRVNCRKTCQFCSYPGENLPPNNYPDLSASPVPTSKSGETPISLG</sequence>
<proteinExistence type="predicted"/>
<evidence type="ECO:0000259" key="3">
    <source>
        <dbReference type="PROSITE" id="PS51670"/>
    </source>
</evidence>
<organism evidence="4 5">
    <name type="scientific">Crassostrea virginica</name>
    <name type="common">Eastern oyster</name>
    <dbReference type="NCBI Taxonomy" id="6565"/>
    <lineage>
        <taxon>Eukaryota</taxon>
        <taxon>Metazoa</taxon>
        <taxon>Spiralia</taxon>
        <taxon>Lophotrochozoa</taxon>
        <taxon>Mollusca</taxon>
        <taxon>Bivalvia</taxon>
        <taxon>Autobranchia</taxon>
        <taxon>Pteriomorphia</taxon>
        <taxon>Ostreida</taxon>
        <taxon>Ostreoidea</taxon>
        <taxon>Ostreidae</taxon>
        <taxon>Crassostrea</taxon>
    </lineage>
</organism>
<accession>A0A8B8DRE6</accession>
<evidence type="ECO:0000256" key="2">
    <source>
        <dbReference type="SAM" id="SignalP"/>
    </source>
</evidence>
<feature type="domain" description="ShKT" evidence="3">
    <location>
        <begin position="181"/>
        <end position="216"/>
    </location>
</feature>
<dbReference type="PANTHER" id="PTHR21724">
    <property type="entry name" value="SHKT DOMAIN-CONTAINING PROTEIN"/>
    <property type="match status" value="1"/>
</dbReference>
<feature type="domain" description="ShKT" evidence="3">
    <location>
        <begin position="73"/>
        <end position="114"/>
    </location>
</feature>
<dbReference type="SMART" id="SM00254">
    <property type="entry name" value="ShKT"/>
    <property type="match status" value="4"/>
</dbReference>
<dbReference type="OrthoDB" id="6141729at2759"/>
<dbReference type="Proteomes" id="UP000694844">
    <property type="component" value="Chromosome 4"/>
</dbReference>
<dbReference type="GeneID" id="111129041"/>
<protein>
    <submittedName>
        <fullName evidence="5">Uncharacterized protein LOC111129041 isoform X1</fullName>
    </submittedName>
</protein>
<dbReference type="RefSeq" id="XP_022330807.1">
    <property type="nucleotide sequence ID" value="XM_022475099.1"/>
</dbReference>
<gene>
    <name evidence="5" type="primary">LOC111129041</name>
</gene>
<feature type="chain" id="PRO_5034999256" evidence="2">
    <location>
        <begin position="21"/>
        <end position="249"/>
    </location>
</feature>
<reference evidence="5" key="1">
    <citation type="submission" date="2025-08" db="UniProtKB">
        <authorList>
            <consortium name="RefSeq"/>
        </authorList>
    </citation>
    <scope>IDENTIFICATION</scope>
    <source>
        <tissue evidence="5">Whole sample</tissue>
    </source>
</reference>
<comment type="caution">
    <text evidence="1">Lacks conserved residue(s) required for the propagation of feature annotation.</text>
</comment>
<dbReference type="Gene3D" id="1.10.10.1940">
    <property type="match status" value="2"/>
</dbReference>
<dbReference type="AlphaFoldDB" id="A0A8B8DRE6"/>
<dbReference type="KEGG" id="cvn:111129041"/>
<evidence type="ECO:0000313" key="5">
    <source>
        <dbReference type="RefSeq" id="XP_022330807.1"/>
    </source>
</evidence>